<accession>A0AAV7VV63</accession>
<proteinExistence type="predicted"/>
<comment type="caution">
    <text evidence="3">The sequence shown here is derived from an EMBL/GenBank/DDBJ whole genome shotgun (WGS) entry which is preliminary data.</text>
</comment>
<keyword evidence="4" id="KW-1185">Reference proteome</keyword>
<evidence type="ECO:0000313" key="4">
    <source>
        <dbReference type="Proteomes" id="UP001066276"/>
    </source>
</evidence>
<dbReference type="EMBL" id="JANPWB010000002">
    <property type="protein sequence ID" value="KAJ1205580.1"/>
    <property type="molecule type" value="Genomic_DNA"/>
</dbReference>
<reference evidence="3" key="1">
    <citation type="journal article" date="2022" name="bioRxiv">
        <title>Sequencing and chromosome-scale assembly of the giantPleurodeles waltlgenome.</title>
        <authorList>
            <person name="Brown T."/>
            <person name="Elewa A."/>
            <person name="Iarovenko S."/>
            <person name="Subramanian E."/>
            <person name="Araus A.J."/>
            <person name="Petzold A."/>
            <person name="Susuki M."/>
            <person name="Suzuki K.-i.T."/>
            <person name="Hayashi T."/>
            <person name="Toyoda A."/>
            <person name="Oliveira C."/>
            <person name="Osipova E."/>
            <person name="Leigh N.D."/>
            <person name="Simon A."/>
            <person name="Yun M.H."/>
        </authorList>
    </citation>
    <scope>NUCLEOTIDE SEQUENCE</scope>
    <source>
        <strain evidence="3">20211129_DDA</strain>
        <tissue evidence="3">Liver</tissue>
    </source>
</reference>
<feature type="signal peptide" evidence="2">
    <location>
        <begin position="1"/>
        <end position="20"/>
    </location>
</feature>
<evidence type="ECO:0000256" key="1">
    <source>
        <dbReference type="SAM" id="MobiDB-lite"/>
    </source>
</evidence>
<evidence type="ECO:0000256" key="2">
    <source>
        <dbReference type="SAM" id="SignalP"/>
    </source>
</evidence>
<feature type="chain" id="PRO_5043372749" evidence="2">
    <location>
        <begin position="21"/>
        <end position="260"/>
    </location>
</feature>
<gene>
    <name evidence="3" type="ORF">NDU88_001008</name>
</gene>
<protein>
    <submittedName>
        <fullName evidence="3">Uncharacterized protein</fullName>
    </submittedName>
</protein>
<feature type="region of interest" description="Disordered" evidence="1">
    <location>
        <begin position="87"/>
        <end position="141"/>
    </location>
</feature>
<evidence type="ECO:0000313" key="3">
    <source>
        <dbReference type="EMBL" id="KAJ1205580.1"/>
    </source>
</evidence>
<keyword evidence="2" id="KW-0732">Signal</keyword>
<name>A0AAV7VV63_PLEWA</name>
<dbReference type="Proteomes" id="UP001066276">
    <property type="component" value="Chromosome 1_2"/>
</dbReference>
<dbReference type="AlphaFoldDB" id="A0AAV7VV63"/>
<organism evidence="3 4">
    <name type="scientific">Pleurodeles waltl</name>
    <name type="common">Iberian ribbed newt</name>
    <dbReference type="NCBI Taxonomy" id="8319"/>
    <lineage>
        <taxon>Eukaryota</taxon>
        <taxon>Metazoa</taxon>
        <taxon>Chordata</taxon>
        <taxon>Craniata</taxon>
        <taxon>Vertebrata</taxon>
        <taxon>Euteleostomi</taxon>
        <taxon>Amphibia</taxon>
        <taxon>Batrachia</taxon>
        <taxon>Caudata</taxon>
        <taxon>Salamandroidea</taxon>
        <taxon>Salamandridae</taxon>
        <taxon>Pleurodelinae</taxon>
        <taxon>Pleurodeles</taxon>
    </lineage>
</organism>
<sequence length="260" mass="27752">MCWRSLLGQVQTLVFGVVQGDSGICVLCVPDGPLPTLEPVAQHNLGKAPLMAQRQYVVLCSGLDSRTSPPLPARVLHCTPMQQRGISISSLPSREPLPSARPTARPTVGAQPRRGPPLLPGPHRAYSPMLGPNPPRSRAGTSLAPSWAALPLLIHKQRHRLPTAGGSSLPQLRLVAPSRGLALPGPASKFTSRGRQRIALGRVITLFGPGEHRAPQIWRQNHAGPDILANIYRAASGALTKRLLRSPSCPHPPSQVGTLH</sequence>